<reference evidence="1" key="11">
    <citation type="journal article" date="2001" name="J. Bacteriol.">
        <title>Nitric oxide signaling and transcriptional control of denitrification genes in Pseudomonas stutzeri.</title>
        <authorList>
            <person name="Vollack K.U."/>
            <person name="Zumft W.G."/>
        </authorList>
    </citation>
    <scope>NUCLEOTIDE SEQUENCE</scope>
    <source>
        <strain evidence="1">ZoBell ATCC 14405</strain>
    </source>
</reference>
<reference evidence="1" key="9">
    <citation type="journal article" date="1996" name="Eur. J. Biochem.">
        <title>Mutation of the conserved Cys165 outside of the CuA domain destabilizes nitrous oxide reductase but maintains its catalytic activity. Evidence for disulfide bridges and a putative protein disulfide isomerase gene.</title>
        <authorList>
            <person name="Dreusch A."/>
            <person name="Riester J."/>
            <person name="Kroneck P.M.H."/>
            <person name="Zumft W.G."/>
        </authorList>
    </citation>
    <scope>NUCLEOTIDE SEQUENCE</scope>
    <source>
        <strain evidence="1">ZoBell ATCC 14405</strain>
    </source>
</reference>
<reference evidence="1" key="8">
    <citation type="journal article" date="1996" name="Biochim. Biophys. Acta">
        <title>Sequence analysis of an internal 9.72-kb segment from the 30-kb denitrification gene cluster of Pseudomonas stutzeri.</title>
        <authorList>
            <person name="Glockner A.B."/>
            <person name="Zumft W.G."/>
        </authorList>
    </citation>
    <scope>NUCLEOTIDE SEQUENCE</scope>
    <source>
        <strain evidence="1">ZoBell ATCC 14405</strain>
    </source>
</reference>
<reference evidence="1" key="5">
    <citation type="journal article" date="1992" name="J. Bacteriol.">
        <title>NosR, a membrane-bound regulatory component necessary for expression of nitrous oxide reductase in denitrifying Pseudomonas stutzeri.</title>
        <authorList>
            <person name="Cuypers H."/>
            <person name="Viebrock-Sambale A."/>
            <person name="Zumft W.G."/>
        </authorList>
    </citation>
    <scope>NUCLEOTIDE SEQUENCE</scope>
    <source>
        <strain evidence="1">ZoBell ATCC 14405</strain>
    </source>
</reference>
<reference evidence="1" key="3">
    <citation type="journal article" date="1991" name="FEBS Lett.">
        <title>The nirSTBM region coding for cytochrome cd1-dependent nitrite respiration of Pseudomonas stutzeri consists of a cluster of mono-, di-, and tetraheme proteins.</title>
        <authorList>
            <person name="Jungst A."/>
            <person name="Wakabayashi S."/>
            <person name="Matsubara H."/>
            <person name="Zumft W.G."/>
        </authorList>
    </citation>
    <scope>NUCLEOTIDE SEQUENCE</scope>
    <source>
        <strain evidence="1">ZoBell ATCC 14405</strain>
    </source>
</reference>
<protein>
    <submittedName>
        <fullName evidence="1">Uncharacterized protein</fullName>
    </submittedName>
</protein>
<reference evidence="1" key="12">
    <citation type="journal article" date="2005" name="J. Inorg. Biochem.">
        <title>Nitric oxide reductases of prokaryotes with emphasis on the respiratory, heme-copper oxidase type.</title>
        <authorList>
            <person name="Zumft W.G."/>
        </authorList>
    </citation>
    <scope>NUCLEOTIDE SEQUENCE</scope>
    <source>
        <strain evidence="1">ZoBell ATCC 14405</strain>
    </source>
</reference>
<reference evidence="1" key="13">
    <citation type="journal article" date="2007" name="Adv. Microb. Physiol.">
        <title>Respiratory transformation of nitrous oxide (N2O) to dinitrogen by Bacteria and Archaea.</title>
        <authorList>
            <person name="Zumft W.G."/>
            <person name="Kroneck P.M.H."/>
        </authorList>
    </citation>
    <scope>NUCLEOTIDE SEQUENCE</scope>
    <source>
        <strain evidence="1">ZoBell ATCC 14405</strain>
    </source>
</reference>
<sequence>MVWPQCLEGTKDPPPKWWAEAHLRLCPSTVVRLYGGPRGGITENEIRALCGATCLLGPQGGPSTVVRVYSGSRGGITENGTRAVMRSHLFARPAGGLQPTRA</sequence>
<accession>Q9F3U0</accession>
<proteinExistence type="predicted"/>
<name>Q9F3U0_STUST</name>
<reference evidence="1" key="1">
    <citation type="journal article" date="1988" name="J. Bacteriol.">
        <title>Molecular cloning, heterologous expression, and primary structure of the structural gene for the copper enzyme nitrous oxide reductase from denitrifying Pseudomonas stutzeri.</title>
        <authorList>
            <person name="Viebrock A."/>
            <person name="Zumft W.G."/>
        </authorList>
    </citation>
    <scope>NUCLEOTIDE SEQUENCE</scope>
    <source>
        <strain evidence="1">ZoBell ATCC 14405</strain>
    </source>
</reference>
<reference evidence="1" key="7">
    <citation type="journal article" date="1995" name="Eur. J. Biochem.">
        <title>Resolution of the nirD locus for heme d1 synthesis of cytochrome cd1 (respiratory nitrite reductase) from Pseudomonas stutzeri.</title>
        <authorList>
            <person name="Palmedo G."/>
            <person name="Seither P."/>
            <person name="Korner H."/>
            <person name="Matthews J.C."/>
            <person name="Burkhalter R.S."/>
            <person name="Timkovich R."/>
            <person name="Zumft W.G."/>
        </authorList>
    </citation>
    <scope>NUCLEOTIDE SEQUENCE</scope>
    <source>
        <strain evidence="1">ZoBell ATCC 14405</strain>
    </source>
</reference>
<reference evidence="1" key="6">
    <citation type="journal article" date="1994" name="Eur. J. Biochem.">
        <title>Nitric oxide reductase from Pseudomonas stutzeri. Primary structure and gene organization of a novel bacterial cytochrome bc complex.</title>
        <authorList>
            <person name="Zumft W.G."/>
            <person name="Braun C."/>
            <person name="Cuypers H."/>
        </authorList>
    </citation>
    <scope>NUCLEOTIDE SEQUENCE</scope>
    <source>
        <strain evidence="1">ZoBell ATCC 14405</strain>
    </source>
</reference>
<reference evidence="1" key="2">
    <citation type="journal article" date="1990" name="Eur. J. Biochem.">
        <title>Nitrous oxide reductase from denitrifying Pseudomonas stutzeri. Genes for copper-processing and properties of the deduced products, including a new member of the family of ATP/GTP-binding proteins.</title>
        <authorList>
            <person name="Zumft W.G."/>
            <person name="Viebrock-Sambale A."/>
            <person name="Braun C."/>
        </authorList>
    </citation>
    <scope>NUCLEOTIDE SEQUENCE</scope>
    <source>
        <strain evidence="1">ZoBell ATCC 14405</strain>
    </source>
</reference>
<evidence type="ECO:0000313" key="1">
    <source>
        <dbReference type="EMBL" id="CAC14593.1"/>
    </source>
</evidence>
<reference evidence="1" key="4">
    <citation type="journal article" date="1992" name="FEBS Lett.">
        <title>Interdependence of respiratory NO reduction and nitrite reduction revealed by mutagenesis of nirQ, a novel gene in the denitrification gene cluster of Pseudomonas stutzeri.</title>
        <authorList>
            <person name="Jungst A."/>
            <person name="Zumft W.G."/>
        </authorList>
    </citation>
    <scope>NUCLEOTIDE SEQUENCE</scope>
    <source>
        <strain evidence="1">ZoBell ATCC 14405</strain>
    </source>
</reference>
<dbReference type="AlphaFoldDB" id="Q9F3U0"/>
<organism evidence="1">
    <name type="scientific">Stutzerimonas stutzeri</name>
    <name type="common">Pseudomonas stutzeri</name>
    <dbReference type="NCBI Taxonomy" id="316"/>
    <lineage>
        <taxon>Bacteria</taxon>
        <taxon>Pseudomonadati</taxon>
        <taxon>Pseudomonadota</taxon>
        <taxon>Gammaproteobacteria</taxon>
        <taxon>Pseudomonadales</taxon>
        <taxon>Pseudomonadaceae</taxon>
        <taxon>Stutzerimonas</taxon>
    </lineage>
</organism>
<dbReference type="EMBL" id="X53676">
    <property type="protein sequence ID" value="CAC14593.1"/>
    <property type="molecule type" value="Genomic_DNA"/>
</dbReference>
<reference evidence="1" key="10">
    <citation type="journal article" date="1997" name="Microbiol. Mol. Biol. Rev.">
        <title>Cell biology and molecular basis of denitrification.</title>
        <authorList>
            <person name="Zumft W.G."/>
        </authorList>
    </citation>
    <scope>NUCLEOTIDE SEQUENCE</scope>
    <source>
        <strain evidence="1">ZoBell ATCC 14405</strain>
    </source>
</reference>